<feature type="transmembrane region" description="Helical" evidence="7">
    <location>
        <begin position="292"/>
        <end position="324"/>
    </location>
</feature>
<keyword evidence="3" id="KW-1003">Cell membrane</keyword>
<sequence length="699" mass="73718">MGHPVAIEPVAAVPAGSLRGAMVTAGLVIIVLTMVIPIPAALLDFGIAVSIASATMILVMSSTVEKPTDFQAFPVLLLVSLIIRLSLNVSSTRLILTEGHSGSGAAGHVISGFSQFVAGGSLIVGITIFAVISAVNFIVITKGAGRMAEVSARFALDSLPGKQLAIDGDLNCGAIDHDEARRRRASDQREISFFGSLDGASKFVKGDAVAGIVITLINLVVGIAMGVLVHHLPVGTALQNYSRLTIGDGLVSQVPSLITSMAAALLLSRGGATEETSSLILGQAGADWRAPAVVAAAMLLMSLIPGMPVMLFLALAGGLGFAAWRIHARQRKPATDPQPQQPAEPAAARRIGDELDMDDICVEIGQDLVLDALDAGKGLAPRIGNLRTHIARSFGIILPEVRITDDSDCAPDSYVIRLHGVVRGRGQLQTGRLMALGSEEVLAGLAGPIIREPVFSTQAKWIDATAQERASAAGATIVNPMEVLSTHLMEVVKANLPDLLTLTALQRLVAELKEMSDPARAKAYQTYFDSMIPDKVAPELLLGVLRQMLDEGLSIRNLPLIVDAVHECRGAGAPEAVFEAIRRRLRGQITQRMLAPSGKLNIVQLHPAWEAEFVAAEDGAARGHQNAPVADLGRRLVGNLRKQLAAIDPREDPVVAAPDHRRRQLRDMLSAHGLPVPVLALADIDPAADINLIGTIETA</sequence>
<dbReference type="InterPro" id="IPR042194">
    <property type="entry name" value="FHIPEP_1"/>
</dbReference>
<dbReference type="PANTHER" id="PTHR30161">
    <property type="entry name" value="FLAGELLAR EXPORT PROTEIN, MEMBRANE FLHA SUBUNIT-RELATED"/>
    <property type="match status" value="1"/>
</dbReference>
<dbReference type="Gene3D" id="3.40.30.60">
    <property type="entry name" value="FHIPEP family, domain 1"/>
    <property type="match status" value="1"/>
</dbReference>
<dbReference type="InterPro" id="IPR042196">
    <property type="entry name" value="FHIPEP_4"/>
</dbReference>
<keyword evidence="8" id="KW-0969">Cilium</keyword>
<dbReference type="EMBL" id="CP025583">
    <property type="protein sequence ID" value="AUM74785.1"/>
    <property type="molecule type" value="Genomic_DNA"/>
</dbReference>
<dbReference type="Pfam" id="PF00771">
    <property type="entry name" value="FHIPEP"/>
    <property type="match status" value="1"/>
</dbReference>
<proteinExistence type="inferred from homology"/>
<dbReference type="GO" id="GO:0009306">
    <property type="term" value="P:protein secretion"/>
    <property type="evidence" value="ECO:0007669"/>
    <property type="project" value="InterPro"/>
</dbReference>
<keyword evidence="8" id="KW-0282">Flagellum</keyword>
<feature type="transmembrane region" description="Helical" evidence="7">
    <location>
        <begin position="250"/>
        <end position="272"/>
    </location>
</feature>
<evidence type="ECO:0000313" key="8">
    <source>
        <dbReference type="EMBL" id="AUM74785.1"/>
    </source>
</evidence>
<dbReference type="InterPro" id="IPR042193">
    <property type="entry name" value="FHIPEP_3"/>
</dbReference>
<dbReference type="AlphaFoldDB" id="A0A2K9MJQ8"/>
<accession>A0A2K9MJQ8</accession>
<keyword evidence="4 7" id="KW-0812">Transmembrane</keyword>
<reference evidence="9" key="1">
    <citation type="submission" date="2017-12" db="EMBL/GenBank/DDBJ databases">
        <title>Genomic analysis of Paracoccus sp. CBA4604.</title>
        <authorList>
            <person name="Roh S.W."/>
            <person name="Kim J.Y."/>
            <person name="Kim J.S."/>
        </authorList>
    </citation>
    <scope>NUCLEOTIDE SEQUENCE [LARGE SCALE GENOMIC DNA]</scope>
    <source>
        <strain evidence="9">CBA4604</strain>
    </source>
</reference>
<dbReference type="Gene3D" id="3.40.50.12790">
    <property type="entry name" value="FHIPEP family, domain 4"/>
    <property type="match status" value="1"/>
</dbReference>
<evidence type="ECO:0000256" key="3">
    <source>
        <dbReference type="ARBA" id="ARBA00022475"/>
    </source>
</evidence>
<dbReference type="PIRSF" id="PIRSF005419">
    <property type="entry name" value="FlhA"/>
    <property type="match status" value="1"/>
</dbReference>
<dbReference type="PANTHER" id="PTHR30161:SF1">
    <property type="entry name" value="FLAGELLAR BIOSYNTHESIS PROTEIN FLHA-RELATED"/>
    <property type="match status" value="1"/>
</dbReference>
<feature type="transmembrane region" description="Helical" evidence="7">
    <location>
        <begin position="116"/>
        <end position="140"/>
    </location>
</feature>
<dbReference type="Gene3D" id="1.10.8.540">
    <property type="entry name" value="FHIPEP family, domain 3"/>
    <property type="match status" value="1"/>
</dbReference>
<dbReference type="Proteomes" id="UP000234882">
    <property type="component" value="Chromosome"/>
</dbReference>
<keyword evidence="8" id="KW-0966">Cell projection</keyword>
<evidence type="ECO:0000256" key="4">
    <source>
        <dbReference type="ARBA" id="ARBA00022692"/>
    </source>
</evidence>
<dbReference type="GO" id="GO:0044780">
    <property type="term" value="P:bacterial-type flagellum assembly"/>
    <property type="evidence" value="ECO:0007669"/>
    <property type="project" value="TreeGrafter"/>
</dbReference>
<comment type="subcellular location">
    <subcellularLocation>
        <location evidence="1">Cell membrane</location>
        <topology evidence="1">Multi-pass membrane protein</topology>
    </subcellularLocation>
</comment>
<evidence type="ECO:0000256" key="6">
    <source>
        <dbReference type="ARBA" id="ARBA00023136"/>
    </source>
</evidence>
<name>A0A2K9MJQ8_9RHOB</name>
<keyword evidence="5 7" id="KW-1133">Transmembrane helix</keyword>
<feature type="transmembrane region" description="Helical" evidence="7">
    <location>
        <begin position="45"/>
        <end position="64"/>
    </location>
</feature>
<comment type="similarity">
    <text evidence="2">Belongs to the FHIPEP (flagella/HR/invasion proteins export pore) family.</text>
</comment>
<feature type="transmembrane region" description="Helical" evidence="7">
    <location>
        <begin position="70"/>
        <end position="87"/>
    </location>
</feature>
<keyword evidence="6 7" id="KW-0472">Membrane</keyword>
<evidence type="ECO:0000256" key="7">
    <source>
        <dbReference type="SAM" id="Phobius"/>
    </source>
</evidence>
<evidence type="ECO:0000256" key="1">
    <source>
        <dbReference type="ARBA" id="ARBA00004651"/>
    </source>
</evidence>
<dbReference type="OrthoDB" id="9759185at2"/>
<keyword evidence="9" id="KW-1185">Reference proteome</keyword>
<organism evidence="8 9">
    <name type="scientific">Paracoccus jeotgali</name>
    <dbReference type="NCBI Taxonomy" id="2065379"/>
    <lineage>
        <taxon>Bacteria</taxon>
        <taxon>Pseudomonadati</taxon>
        <taxon>Pseudomonadota</taxon>
        <taxon>Alphaproteobacteria</taxon>
        <taxon>Rhodobacterales</taxon>
        <taxon>Paracoccaceae</taxon>
        <taxon>Paracoccus</taxon>
    </lineage>
</organism>
<protein>
    <submittedName>
        <fullName evidence="8">Flagellar biosynthesis protein FlhA</fullName>
    </submittedName>
</protein>
<feature type="transmembrane region" description="Helical" evidence="7">
    <location>
        <begin position="208"/>
        <end position="229"/>
    </location>
</feature>
<evidence type="ECO:0000256" key="5">
    <source>
        <dbReference type="ARBA" id="ARBA00022989"/>
    </source>
</evidence>
<dbReference type="KEGG" id="paru:CYR75_11285"/>
<gene>
    <name evidence="8" type="ORF">CYR75_11285</name>
</gene>
<evidence type="ECO:0000313" key="9">
    <source>
        <dbReference type="Proteomes" id="UP000234882"/>
    </source>
</evidence>
<feature type="transmembrane region" description="Helical" evidence="7">
    <location>
        <begin position="20"/>
        <end position="38"/>
    </location>
</feature>
<evidence type="ECO:0000256" key="2">
    <source>
        <dbReference type="ARBA" id="ARBA00008835"/>
    </source>
</evidence>
<dbReference type="InterPro" id="IPR001712">
    <property type="entry name" value="T3SS_FHIPEP"/>
</dbReference>
<dbReference type="PRINTS" id="PR00949">
    <property type="entry name" value="TYPE3IMAPROT"/>
</dbReference>
<dbReference type="GO" id="GO:0005886">
    <property type="term" value="C:plasma membrane"/>
    <property type="evidence" value="ECO:0007669"/>
    <property type="project" value="UniProtKB-SubCell"/>
</dbReference>